<dbReference type="Proteomes" id="UP000461585">
    <property type="component" value="Unassembled WGS sequence"/>
</dbReference>
<evidence type="ECO:0000313" key="1">
    <source>
        <dbReference type="EMBL" id="NDL68014.1"/>
    </source>
</evidence>
<dbReference type="EMBL" id="JAAEEH010000025">
    <property type="protein sequence ID" value="NDL68014.1"/>
    <property type="molecule type" value="Genomic_DNA"/>
</dbReference>
<accession>A0A7X5KMN2</accession>
<dbReference type="RefSeq" id="WP_162370739.1">
    <property type="nucleotide sequence ID" value="NZ_JAAEEH010000025.1"/>
</dbReference>
<gene>
    <name evidence="1" type="ORF">GXN74_09710</name>
</gene>
<sequence length="457" mass="49990">MRTIPSELLDRVAKKWQVPADNADPKLKVLLSRGFLNELFQVFTIQNGTELSDVDVTVKRTDTSSEPAEAFALAINDGIASVKSKPLPYDDQTPWVHEFTVGAATAVAIEFDGYWDRDYVSRRFNFVTEENPWLFYVQSGDLKAQLWQDTSITLATGVTKVAAIRGWLPANGDQSNDQGLVVAYLKTDGTMWYRAYCIQSGGKLWEVERQVTELAGTCDDLALFRTNDFRLGFMAQVAGDIWWTLTTRNYAGMSVWPEFISAHMSGFAMSVTPIGYLNAQLPDEQITATATEMVINACPASYDYSQIEITGTRTGEHTLALECNYPLLNAAGQEALFSIVGYTVTGTAYGDTSHKVVLTIAESLSVVGAWDVIYTKAYTGIKVEICGGCTPHLENSTITATGYPPEHNEQISANIATMAFEPKLVSYLSADTGDEHLSAGFTNAMTITVTKVGGGDL</sequence>
<protein>
    <submittedName>
        <fullName evidence="1">Uncharacterized protein</fullName>
    </submittedName>
</protein>
<dbReference type="AlphaFoldDB" id="A0A7X5KMN2"/>
<organism evidence="1 2">
    <name type="scientific">Anaerotalea alkaliphila</name>
    <dbReference type="NCBI Taxonomy" id="2662126"/>
    <lineage>
        <taxon>Bacteria</taxon>
        <taxon>Bacillati</taxon>
        <taxon>Bacillota</taxon>
        <taxon>Clostridia</taxon>
        <taxon>Eubacteriales</taxon>
        <taxon>Anaerotalea</taxon>
    </lineage>
</organism>
<name>A0A7X5KMN2_9FIRM</name>
<reference evidence="1 2" key="1">
    <citation type="submission" date="2020-01" db="EMBL/GenBank/DDBJ databases">
        <title>Anaeroalcalibacter tamaniensis gen. nov., sp. nov., moderately halophilic strictly anaerobic fermenter bacterium from mud volcano of Taman peninsula.</title>
        <authorList>
            <person name="Frolova A."/>
            <person name="Merkel A.Y."/>
            <person name="Slobodkin A.I."/>
        </authorList>
    </citation>
    <scope>NUCLEOTIDE SEQUENCE [LARGE SCALE GENOMIC DNA]</scope>
    <source>
        <strain evidence="1 2">F-3ap</strain>
    </source>
</reference>
<comment type="caution">
    <text evidence="1">The sequence shown here is derived from an EMBL/GenBank/DDBJ whole genome shotgun (WGS) entry which is preliminary data.</text>
</comment>
<keyword evidence="2" id="KW-1185">Reference proteome</keyword>
<proteinExistence type="predicted"/>
<evidence type="ECO:0000313" key="2">
    <source>
        <dbReference type="Proteomes" id="UP000461585"/>
    </source>
</evidence>